<dbReference type="Proteomes" id="UP001208690">
    <property type="component" value="Unassembled WGS sequence"/>
</dbReference>
<evidence type="ECO:0000313" key="4">
    <source>
        <dbReference type="EMBL" id="MCV3273755.1"/>
    </source>
</evidence>
<accession>A0ABT3BJM4</accession>
<dbReference type="PANTHER" id="PTHR43130">
    <property type="entry name" value="ARAC-FAMILY TRANSCRIPTIONAL REGULATOR"/>
    <property type="match status" value="1"/>
</dbReference>
<dbReference type="SMART" id="SM00342">
    <property type="entry name" value="HTH_ARAC"/>
    <property type="match status" value="1"/>
</dbReference>
<gene>
    <name evidence="4" type="ORF">MUB52_20165</name>
</gene>
<proteinExistence type="predicted"/>
<organism evidence="4 5">
    <name type="scientific">Roseobacter sinensis</name>
    <dbReference type="NCBI Taxonomy" id="2931391"/>
    <lineage>
        <taxon>Bacteria</taxon>
        <taxon>Pseudomonadati</taxon>
        <taxon>Pseudomonadota</taxon>
        <taxon>Alphaproteobacteria</taxon>
        <taxon>Rhodobacterales</taxon>
        <taxon>Roseobacteraceae</taxon>
        <taxon>Roseobacter</taxon>
    </lineage>
</organism>
<evidence type="ECO:0000313" key="5">
    <source>
        <dbReference type="Proteomes" id="UP001208690"/>
    </source>
</evidence>
<evidence type="ECO:0000256" key="1">
    <source>
        <dbReference type="ARBA" id="ARBA00023015"/>
    </source>
</evidence>
<dbReference type="InterPro" id="IPR029062">
    <property type="entry name" value="Class_I_gatase-like"/>
</dbReference>
<feature type="domain" description="HTH araC/xylS-type" evidence="3">
    <location>
        <begin position="236"/>
        <end position="334"/>
    </location>
</feature>
<dbReference type="PROSITE" id="PS01124">
    <property type="entry name" value="HTH_ARAC_FAMILY_2"/>
    <property type="match status" value="1"/>
</dbReference>
<sequence>MESFSAKPSDQTRDDSQTPHQIVFVVYPEIALLDLAGPLQVFAWARCKNTGALAYQPSIVSRGGGQIPTDTLLTVETEDIDLWADKHIDTVMVIGGDGVYEAATDATFVAKIAALAARADRVASVCSGAFLLASAGVLKGRRAATHWEDADRLRAAFPETCVDIEPIYIKHGHIWTSAGVTAGTDMALAIVAEDLGPEVALDRAKALVTYMVRPGGQSQFSPALERQRLDRSNRFDRLHGWIGDNLTRDLRVEDLAERENMSLRSFYRLYRDKMGVTPARAVEKMRTEAARDMLESTRLSMKKIAVRCGFKDEARMRRAFSRTLGVSPSAYRRRFQIVA</sequence>
<dbReference type="InterPro" id="IPR002818">
    <property type="entry name" value="DJ-1/PfpI"/>
</dbReference>
<comment type="caution">
    <text evidence="4">The sequence shown here is derived from an EMBL/GenBank/DDBJ whole genome shotgun (WGS) entry which is preliminary data.</text>
</comment>
<dbReference type="Gene3D" id="3.40.50.880">
    <property type="match status" value="1"/>
</dbReference>
<dbReference type="InterPro" id="IPR009057">
    <property type="entry name" value="Homeodomain-like_sf"/>
</dbReference>
<dbReference type="InterPro" id="IPR018060">
    <property type="entry name" value="HTH_AraC"/>
</dbReference>
<reference evidence="4 5" key="1">
    <citation type="submission" date="2022-04" db="EMBL/GenBank/DDBJ databases">
        <title>Roseobacter sp. WL0113 is a bacterium isolated from neritic sediment.</title>
        <authorList>
            <person name="Wang L."/>
            <person name="He W."/>
            <person name="Zhang D.-F."/>
        </authorList>
    </citation>
    <scope>NUCLEOTIDE SEQUENCE [LARGE SCALE GENOMIC DNA]</scope>
    <source>
        <strain evidence="4 5">WL0113</strain>
    </source>
</reference>
<keyword evidence="5" id="KW-1185">Reference proteome</keyword>
<evidence type="ECO:0000256" key="2">
    <source>
        <dbReference type="ARBA" id="ARBA00023163"/>
    </source>
</evidence>
<dbReference type="SUPFAM" id="SSF46689">
    <property type="entry name" value="Homeodomain-like"/>
    <property type="match status" value="2"/>
</dbReference>
<dbReference type="CDD" id="cd03137">
    <property type="entry name" value="GATase1_AraC_1"/>
    <property type="match status" value="1"/>
</dbReference>
<dbReference type="InterPro" id="IPR052158">
    <property type="entry name" value="INH-QAR"/>
</dbReference>
<dbReference type="Gene3D" id="1.10.10.60">
    <property type="entry name" value="Homeodomain-like"/>
    <property type="match status" value="1"/>
</dbReference>
<dbReference type="Pfam" id="PF12833">
    <property type="entry name" value="HTH_18"/>
    <property type="match status" value="1"/>
</dbReference>
<dbReference type="Pfam" id="PF01965">
    <property type="entry name" value="DJ-1_PfpI"/>
    <property type="match status" value="1"/>
</dbReference>
<protein>
    <submittedName>
        <fullName evidence="4">Helix-turn-helix domain-containing protein</fullName>
    </submittedName>
</protein>
<evidence type="ECO:0000259" key="3">
    <source>
        <dbReference type="PROSITE" id="PS01124"/>
    </source>
</evidence>
<dbReference type="EMBL" id="JALIEB010000019">
    <property type="protein sequence ID" value="MCV3273755.1"/>
    <property type="molecule type" value="Genomic_DNA"/>
</dbReference>
<keyword evidence="2" id="KW-0804">Transcription</keyword>
<keyword evidence="1" id="KW-0805">Transcription regulation</keyword>
<dbReference type="SUPFAM" id="SSF52317">
    <property type="entry name" value="Class I glutamine amidotransferase-like"/>
    <property type="match status" value="1"/>
</dbReference>
<dbReference type="RefSeq" id="WP_263845959.1">
    <property type="nucleotide sequence ID" value="NZ_JALIEB010000019.1"/>
</dbReference>
<dbReference type="PANTHER" id="PTHR43130:SF3">
    <property type="entry name" value="HTH-TYPE TRANSCRIPTIONAL REGULATOR RV1931C"/>
    <property type="match status" value="1"/>
</dbReference>
<name>A0ABT3BJM4_9RHOB</name>